<sequence>MDTAVFPEDVVVKKVSIVGSELVENYTVYVIEVKVRDHRWTIKHRYSDFHDLHEKLTAEKKIEKHLLPPKKMIGKNSKSLVEKRQKELEVYLQTLLVRFPTAAPKVLSYFLHFHQYEMNGITAALAEELFHKGEQLLVAGEVFTLCPLQLYAITQQLKLAKPTCSNGDAKADLGHILDFTCRLKYLKITGTRGEVGTSNIQEDSLTFDLSVFKALLQIEISDCNSAQIMGLPSLKPCLVTLNVHHSAASMMDVLVPEACVSPQWVAEGTLTDRPVATIIPTWKTLTTLDMSHNHIVCIDNSVKLIPKVEFLDLSSNELSMVENLQHLYNLIHLDLSYNILTVLEGAHTKLGNIKTLNLAGNQLDSLAGLTKLYSLVNLDLSSNKLGQLEEIRYIGMLPCLERLVLSNNPMCIIPDYRTKVLAQFWDRASEVCLDSTAPTEKELDTVEVLKAIQKAKESKDRMANSHEKKISEDSRLSGGGSSISPSVAAASSSSSSLLSSALAPACSSQELICKEEGFVTPTILTPVDFIALDTQRCYDDVNTLPCEEQLQVTSHQPDDSSSFERSSTQQNQNSSCCCCVEDREERYTWSSTNLRTPVLPLHLPSTSSCPSFTSLLSAHITRALGEENRRSSRLRDVPSQEETDLGSPSPSPSSGDGYFEMGLGEGKEREGEEEGSLTDPVEGENQAPETEVLRVTKVMWCHCIRVDDVVEQRSVCVVLTNSLLGLFHCPRHPSTAPTHQPQSQPHDLGSVTVQTQGLTLQTLVDNLEPDLVLPYDQLDSLLFYIPDTCLSLRVRSSDVHWYLFSDPEGLKETHSLLCSLAQLPSSPSGGPSTPQQLLHLLFTSWEMEENQSCVKGGYAAHLVETAMLSSQTSQRTTSSTNPTLTPTKTSTNPDTFTLQTLTNPLLSDILSHVVTGGDRDSSCCVPCVLFLTQRHLCVLKVDFKALARGTTGDEPSDDHNQRLRSCSRLSRIPLASVLPHPRPSALYGAGAGSIPAYSPSCPLHHHSPRDSRVLELLVGQERVTAVFPLPHDMLRFQKQFTLLRSSLRDIKTVAFLQGGNEHSHSDGDSPRTINIHTPTPNETKSTDRLQVNSPRGAQRPRPSLSLSYPTDILVEKLTGDNQVPSHLSLSPALSLVSGLRGHQLLGFFHTNIAEEEKEELHHILWSSVVFYKSPDVEATSCIMLSTKALYFLLDDSASTLNDQSLLWDWSHCDHRDPELIMSYCFTINLHDLHSVNVGLFDQYFRVVGPSADHIICCLTRDSYGTHRFLQQLMTVLSLQDKLPSPEPSEQDFYTQFGNKSTGKMGNYELVHSSRVKFIYPSEEEIGDLTFIVAERKGPSGASSCNILLYVLVFQVQTQGLGFSQTQGLGFSQTQGLGFSQTQGLGFSQTQGLGFSQTQGLGFSQTQGLGFSQTQGLGFSQTQGLGFSQTQGLGFSQTQGLGFSQTQGLGFSQAPAADRQTSTGGLQGDRKSHLHPQSPVSASQPRLHPYPQAPGPAPSTRPHIPQQSLPPQAPSTPRPVLHPKTLILTSTDVFLLDEDYISYPLPDFAKEPPPRDKYQLTDARRIRDLDRVLMGYQTYPQALTLVFDDVPGPDLLCQLTMDHFGEEEVGGGGGEKGRRCGRTESEVLWCIYVPGADSRERLICLLARQWEVLCSRELPVELTG</sequence>
<dbReference type="SUPFAM" id="SSF64268">
    <property type="entry name" value="PX domain"/>
    <property type="match status" value="1"/>
</dbReference>
<dbReference type="Ensembl" id="ENSOKIT00005046845.1">
    <property type="protein sequence ID" value="ENSOKIP00005044490.1"/>
    <property type="gene ID" value="ENSOKIG00005018720.1"/>
</dbReference>
<gene>
    <name evidence="5" type="primary">NISCH</name>
    <name evidence="5" type="synonym">nisch</name>
</gene>
<proteinExistence type="predicted"/>
<evidence type="ECO:0000313" key="6">
    <source>
        <dbReference type="Proteomes" id="UP000694557"/>
    </source>
</evidence>
<feature type="region of interest" description="Disordered" evidence="3">
    <location>
        <begin position="1058"/>
        <end position="1103"/>
    </location>
</feature>
<dbReference type="SMART" id="SM00365">
    <property type="entry name" value="LRR_SD22"/>
    <property type="match status" value="5"/>
</dbReference>
<dbReference type="Gene3D" id="3.30.1520.10">
    <property type="entry name" value="Phox-like domain"/>
    <property type="match status" value="1"/>
</dbReference>
<reference evidence="5" key="2">
    <citation type="submission" date="2025-09" db="UniProtKB">
        <authorList>
            <consortium name="Ensembl"/>
        </authorList>
    </citation>
    <scope>IDENTIFICATION</scope>
</reference>
<dbReference type="InterPro" id="IPR057714">
    <property type="entry name" value="PH_NISCH_C"/>
</dbReference>
<dbReference type="GeneTree" id="ENSGT00940000156494"/>
<dbReference type="PROSITE" id="PS51450">
    <property type="entry name" value="LRR"/>
    <property type="match status" value="4"/>
</dbReference>
<feature type="compositionally biased region" description="Basic and acidic residues" evidence="3">
    <location>
        <begin position="626"/>
        <end position="638"/>
    </location>
</feature>
<dbReference type="PROSITE" id="PS50195">
    <property type="entry name" value="PX"/>
    <property type="match status" value="1"/>
</dbReference>
<dbReference type="GO" id="GO:0035091">
    <property type="term" value="F:phosphatidylinositol binding"/>
    <property type="evidence" value="ECO:0007669"/>
    <property type="project" value="InterPro"/>
</dbReference>
<dbReference type="InterPro" id="IPR036871">
    <property type="entry name" value="PX_dom_sf"/>
</dbReference>
<name>A0A8C7GJA4_ONCKI</name>
<dbReference type="Pfam" id="PF00787">
    <property type="entry name" value="PX"/>
    <property type="match status" value="1"/>
</dbReference>
<dbReference type="Pfam" id="PF25625">
    <property type="entry name" value="PH_NISCH_C"/>
    <property type="match status" value="1"/>
</dbReference>
<dbReference type="PANTHER" id="PTHR15454:SF35">
    <property type="entry name" value="NISCHARIN"/>
    <property type="match status" value="1"/>
</dbReference>
<dbReference type="GeneID" id="109891676"/>
<dbReference type="SMART" id="SM00312">
    <property type="entry name" value="PX"/>
    <property type="match status" value="1"/>
</dbReference>
<feature type="domain" description="PX" evidence="4">
    <location>
        <begin position="7"/>
        <end position="117"/>
    </location>
</feature>
<evidence type="ECO:0000256" key="3">
    <source>
        <dbReference type="SAM" id="MobiDB-lite"/>
    </source>
</evidence>
<feature type="region of interest" description="Disordered" evidence="3">
    <location>
        <begin position="626"/>
        <end position="689"/>
    </location>
</feature>
<dbReference type="InterPro" id="IPR001683">
    <property type="entry name" value="PX_dom"/>
</dbReference>
<dbReference type="CDD" id="cd06875">
    <property type="entry name" value="PX_IRAS"/>
    <property type="match status" value="1"/>
</dbReference>
<dbReference type="InterPro" id="IPR001611">
    <property type="entry name" value="Leu-rich_rpt"/>
</dbReference>
<evidence type="ECO:0000313" key="5">
    <source>
        <dbReference type="Ensembl" id="ENSOKIP00005044490.1"/>
    </source>
</evidence>
<dbReference type="GO" id="GO:0005178">
    <property type="term" value="F:integrin binding"/>
    <property type="evidence" value="ECO:0007669"/>
    <property type="project" value="InterPro"/>
</dbReference>
<keyword evidence="2" id="KW-0677">Repeat</keyword>
<dbReference type="GO" id="GO:0005737">
    <property type="term" value="C:cytoplasm"/>
    <property type="evidence" value="ECO:0007669"/>
    <property type="project" value="TreeGrafter"/>
</dbReference>
<accession>A0A8C7GJA4</accession>
<dbReference type="RefSeq" id="XP_031681681.1">
    <property type="nucleotide sequence ID" value="XM_031825821.1"/>
</dbReference>
<protein>
    <submittedName>
        <fullName evidence="5">Nischarin</fullName>
    </submittedName>
</protein>
<feature type="compositionally biased region" description="Basic and acidic residues" evidence="3">
    <location>
        <begin position="457"/>
        <end position="475"/>
    </location>
</feature>
<organism evidence="5 6">
    <name type="scientific">Oncorhynchus kisutch</name>
    <name type="common">Coho salmon</name>
    <name type="synonym">Salmo kisutch</name>
    <dbReference type="NCBI Taxonomy" id="8019"/>
    <lineage>
        <taxon>Eukaryota</taxon>
        <taxon>Metazoa</taxon>
        <taxon>Chordata</taxon>
        <taxon>Craniata</taxon>
        <taxon>Vertebrata</taxon>
        <taxon>Euteleostomi</taxon>
        <taxon>Actinopterygii</taxon>
        <taxon>Neopterygii</taxon>
        <taxon>Teleostei</taxon>
        <taxon>Protacanthopterygii</taxon>
        <taxon>Salmoniformes</taxon>
        <taxon>Salmonidae</taxon>
        <taxon>Salmoninae</taxon>
        <taxon>Oncorhynchus</taxon>
    </lineage>
</organism>
<keyword evidence="1" id="KW-0433">Leucine-rich repeat</keyword>
<dbReference type="InterPro" id="IPR037904">
    <property type="entry name" value="Nischarin_PX"/>
</dbReference>
<dbReference type="FunFam" id="3.30.1520.10:FF:000020">
    <property type="entry name" value="nischarin isoform X1"/>
    <property type="match status" value="1"/>
</dbReference>
<keyword evidence="6" id="KW-1185">Reference proteome</keyword>
<dbReference type="FunFam" id="3.80.10.10:FF:000468">
    <property type="entry name" value="nischarin isoform X2"/>
    <property type="match status" value="1"/>
</dbReference>
<feature type="region of interest" description="Disordered" evidence="3">
    <location>
        <begin position="457"/>
        <end position="483"/>
    </location>
</feature>
<feature type="region of interest" description="Disordered" evidence="3">
    <location>
        <begin position="870"/>
        <end position="895"/>
    </location>
</feature>
<evidence type="ECO:0000256" key="1">
    <source>
        <dbReference type="ARBA" id="ARBA00022614"/>
    </source>
</evidence>
<reference evidence="5" key="1">
    <citation type="submission" date="2025-08" db="UniProtKB">
        <authorList>
            <consortium name="Ensembl"/>
        </authorList>
    </citation>
    <scope>IDENTIFICATION</scope>
</reference>
<evidence type="ECO:0000259" key="4">
    <source>
        <dbReference type="PROSITE" id="PS50195"/>
    </source>
</evidence>
<dbReference type="PANTHER" id="PTHR15454">
    <property type="entry name" value="NISCHARIN RELATED"/>
    <property type="match status" value="1"/>
</dbReference>
<dbReference type="InterPro" id="IPR032675">
    <property type="entry name" value="LRR_dom_sf"/>
</dbReference>
<dbReference type="Gene3D" id="3.80.10.10">
    <property type="entry name" value="Ribonuclease Inhibitor"/>
    <property type="match status" value="2"/>
</dbReference>
<dbReference type="SUPFAM" id="SSF52075">
    <property type="entry name" value="Outer arm dynein light chain 1"/>
    <property type="match status" value="1"/>
</dbReference>
<feature type="region of interest" description="Disordered" evidence="3">
    <location>
        <begin position="1445"/>
        <end position="1520"/>
    </location>
</feature>
<feature type="compositionally biased region" description="Polar residues" evidence="3">
    <location>
        <begin position="1071"/>
        <end position="1095"/>
    </location>
</feature>
<evidence type="ECO:0000256" key="2">
    <source>
        <dbReference type="ARBA" id="ARBA00022737"/>
    </source>
</evidence>
<dbReference type="Proteomes" id="UP000694557">
    <property type="component" value="Unassembled WGS sequence"/>
</dbReference>